<dbReference type="Proteomes" id="UP000799640">
    <property type="component" value="Unassembled WGS sequence"/>
</dbReference>
<protein>
    <submittedName>
        <fullName evidence="2">Uncharacterized protein</fullName>
    </submittedName>
</protein>
<feature type="region of interest" description="Disordered" evidence="1">
    <location>
        <begin position="26"/>
        <end position="50"/>
    </location>
</feature>
<reference evidence="2" key="1">
    <citation type="journal article" date="2020" name="Stud. Mycol.">
        <title>101 Dothideomycetes genomes: a test case for predicting lifestyles and emergence of pathogens.</title>
        <authorList>
            <person name="Haridas S."/>
            <person name="Albert R."/>
            <person name="Binder M."/>
            <person name="Bloem J."/>
            <person name="Labutti K."/>
            <person name="Salamov A."/>
            <person name="Andreopoulos B."/>
            <person name="Baker S."/>
            <person name="Barry K."/>
            <person name="Bills G."/>
            <person name="Bluhm B."/>
            <person name="Cannon C."/>
            <person name="Castanera R."/>
            <person name="Culley D."/>
            <person name="Daum C."/>
            <person name="Ezra D."/>
            <person name="Gonzalez J."/>
            <person name="Henrissat B."/>
            <person name="Kuo A."/>
            <person name="Liang C."/>
            <person name="Lipzen A."/>
            <person name="Lutzoni F."/>
            <person name="Magnuson J."/>
            <person name="Mondo S."/>
            <person name="Nolan M."/>
            <person name="Ohm R."/>
            <person name="Pangilinan J."/>
            <person name="Park H.-J."/>
            <person name="Ramirez L."/>
            <person name="Alfaro M."/>
            <person name="Sun H."/>
            <person name="Tritt A."/>
            <person name="Yoshinaga Y."/>
            <person name="Zwiers L.-H."/>
            <person name="Turgeon B."/>
            <person name="Goodwin S."/>
            <person name="Spatafora J."/>
            <person name="Crous P."/>
            <person name="Grigoriev I."/>
        </authorList>
    </citation>
    <scope>NUCLEOTIDE SEQUENCE</scope>
    <source>
        <strain evidence="2">CBS 262.69</strain>
    </source>
</reference>
<proteinExistence type="predicted"/>
<dbReference type="EMBL" id="ML996695">
    <property type="protein sequence ID" value="KAF2400481.1"/>
    <property type="molecule type" value="Genomic_DNA"/>
</dbReference>
<feature type="compositionally biased region" description="Acidic residues" evidence="1">
    <location>
        <begin position="106"/>
        <end position="117"/>
    </location>
</feature>
<organism evidence="2 3">
    <name type="scientific">Trichodelitschia bisporula</name>
    <dbReference type="NCBI Taxonomy" id="703511"/>
    <lineage>
        <taxon>Eukaryota</taxon>
        <taxon>Fungi</taxon>
        <taxon>Dikarya</taxon>
        <taxon>Ascomycota</taxon>
        <taxon>Pezizomycotina</taxon>
        <taxon>Dothideomycetes</taxon>
        <taxon>Dothideomycetes incertae sedis</taxon>
        <taxon>Phaeotrichales</taxon>
        <taxon>Phaeotrichaceae</taxon>
        <taxon>Trichodelitschia</taxon>
    </lineage>
</organism>
<dbReference type="OrthoDB" id="5394455at2759"/>
<gene>
    <name evidence="2" type="ORF">EJ06DRAFT_556782</name>
</gene>
<evidence type="ECO:0000256" key="1">
    <source>
        <dbReference type="SAM" id="MobiDB-lite"/>
    </source>
</evidence>
<keyword evidence="3" id="KW-1185">Reference proteome</keyword>
<dbReference type="AlphaFoldDB" id="A0A6G1HX45"/>
<evidence type="ECO:0000313" key="3">
    <source>
        <dbReference type="Proteomes" id="UP000799640"/>
    </source>
</evidence>
<evidence type="ECO:0000313" key="2">
    <source>
        <dbReference type="EMBL" id="KAF2400481.1"/>
    </source>
</evidence>
<name>A0A6G1HX45_9PEZI</name>
<feature type="region of interest" description="Disordered" evidence="1">
    <location>
        <begin position="92"/>
        <end position="117"/>
    </location>
</feature>
<sequence length="117" mass="12176">MRLAEALSDLTSLRASPPGAALALVSARPRPNASQEAQPADQLQREDPDLQRARDLIALHYVFKPGKAGGGGGSVDVAGLADAREGVRRAVGGMKAGKGEGKVDGAEEEEAWAEDWS</sequence>
<accession>A0A6G1HX45</accession>